<feature type="domain" description="Reverse transcriptase" evidence="1">
    <location>
        <begin position="1"/>
        <end position="165"/>
    </location>
</feature>
<keyword evidence="3" id="KW-1185">Reference proteome</keyword>
<name>A0AAE0E2E7_9ROSI</name>
<reference evidence="2" key="1">
    <citation type="journal article" date="2023" name="Plant J.">
        <title>Genome sequences and population genomics provide insights into the demographic history, inbreeding, and mutation load of two 'living fossil' tree species of Dipteronia.</title>
        <authorList>
            <person name="Feng Y."/>
            <person name="Comes H.P."/>
            <person name="Chen J."/>
            <person name="Zhu S."/>
            <person name="Lu R."/>
            <person name="Zhang X."/>
            <person name="Li P."/>
            <person name="Qiu J."/>
            <person name="Olsen K.M."/>
            <person name="Qiu Y."/>
        </authorList>
    </citation>
    <scope>NUCLEOTIDE SEQUENCE</scope>
    <source>
        <strain evidence="2">NBL</strain>
    </source>
</reference>
<comment type="caution">
    <text evidence="2">The sequence shown here is derived from an EMBL/GenBank/DDBJ whole genome shotgun (WGS) entry which is preliminary data.</text>
</comment>
<evidence type="ECO:0000259" key="1">
    <source>
        <dbReference type="PROSITE" id="PS50878"/>
    </source>
</evidence>
<gene>
    <name evidence="2" type="ORF">Dsin_018807</name>
</gene>
<dbReference type="EMBL" id="JANJYJ010000006">
    <property type="protein sequence ID" value="KAK3204761.1"/>
    <property type="molecule type" value="Genomic_DNA"/>
</dbReference>
<organism evidence="2 3">
    <name type="scientific">Dipteronia sinensis</name>
    <dbReference type="NCBI Taxonomy" id="43782"/>
    <lineage>
        <taxon>Eukaryota</taxon>
        <taxon>Viridiplantae</taxon>
        <taxon>Streptophyta</taxon>
        <taxon>Embryophyta</taxon>
        <taxon>Tracheophyta</taxon>
        <taxon>Spermatophyta</taxon>
        <taxon>Magnoliopsida</taxon>
        <taxon>eudicotyledons</taxon>
        <taxon>Gunneridae</taxon>
        <taxon>Pentapetalae</taxon>
        <taxon>rosids</taxon>
        <taxon>malvids</taxon>
        <taxon>Sapindales</taxon>
        <taxon>Sapindaceae</taxon>
        <taxon>Hippocastanoideae</taxon>
        <taxon>Acereae</taxon>
        <taxon>Dipteronia</taxon>
    </lineage>
</organism>
<dbReference type="PANTHER" id="PTHR33116:SF80">
    <property type="entry name" value="REVERSE TRANSCRIPTASE ZINC-BINDING DOMAIN-CONTAINING PROTEIN"/>
    <property type="match status" value="1"/>
</dbReference>
<dbReference type="AlphaFoldDB" id="A0AAE0E2E7"/>
<protein>
    <recommendedName>
        <fullName evidence="1">Reverse transcriptase domain-containing protein</fullName>
    </recommendedName>
</protein>
<dbReference type="PROSITE" id="PS50878">
    <property type="entry name" value="RT_POL"/>
    <property type="match status" value="1"/>
</dbReference>
<dbReference type="Proteomes" id="UP001281410">
    <property type="component" value="Unassembled WGS sequence"/>
</dbReference>
<dbReference type="Pfam" id="PF00078">
    <property type="entry name" value="RVT_1"/>
    <property type="match status" value="1"/>
</dbReference>
<sequence length="211" mass="24093">MKAFDMVDWGFLLETLATFHFPPKIITWIKACLTTPKFYISFNGELASFFSGKMGFRQGDPMSLYLFVIAMEVLSKILTKRITDSPSFKFHWKCDKIKLSHICFTDDLIMLCHGSPSSALVLKAALDEFSLLFGLFANQAKSNIFTLGLSSTTNQQLINLFGYTKKGGLGIKDLSSWNKVLMIRHLWILIYGTNNLWSYWIKAYHFKGSKL</sequence>
<dbReference type="PANTHER" id="PTHR33116">
    <property type="entry name" value="REVERSE TRANSCRIPTASE ZINC-BINDING DOMAIN-CONTAINING PROTEIN-RELATED-RELATED"/>
    <property type="match status" value="1"/>
</dbReference>
<proteinExistence type="predicted"/>
<accession>A0AAE0E2E7</accession>
<dbReference type="InterPro" id="IPR000477">
    <property type="entry name" value="RT_dom"/>
</dbReference>
<evidence type="ECO:0000313" key="3">
    <source>
        <dbReference type="Proteomes" id="UP001281410"/>
    </source>
</evidence>
<evidence type="ECO:0000313" key="2">
    <source>
        <dbReference type="EMBL" id="KAK3204761.1"/>
    </source>
</evidence>